<dbReference type="InterPro" id="IPR050073">
    <property type="entry name" value="2-IPM_HCS-like"/>
</dbReference>
<dbReference type="Pfam" id="PF00682">
    <property type="entry name" value="HMGL-like"/>
    <property type="match status" value="1"/>
</dbReference>
<dbReference type="SUPFAM" id="SSF51569">
    <property type="entry name" value="Aldolase"/>
    <property type="match status" value="1"/>
</dbReference>
<dbReference type="GO" id="GO:0019878">
    <property type="term" value="P:lysine biosynthetic process via aminoadipic acid"/>
    <property type="evidence" value="ECO:0007669"/>
    <property type="project" value="TreeGrafter"/>
</dbReference>
<proteinExistence type="inferred from homology"/>
<evidence type="ECO:0000259" key="4">
    <source>
        <dbReference type="PROSITE" id="PS50991"/>
    </source>
</evidence>
<feature type="domain" description="Pyruvate carboxyltransferase" evidence="4">
    <location>
        <begin position="32"/>
        <end position="288"/>
    </location>
</feature>
<feature type="region of interest" description="Disordered" evidence="3">
    <location>
        <begin position="1"/>
        <end position="27"/>
    </location>
</feature>
<dbReference type="AlphaFoldDB" id="A0A815RRH3"/>
<sequence length="406" mass="44648">MDLVQGVGEQQKLGDHNPQPQQSQSRTTIKHVEILDSTLREGEQFNGANFTFEHKMQICLSLARFGVEYIEMSSPASYSNAIDELRQLICALDGMKSKILVHCRCHLADVELALQSGAYGINLFIGTSSYLKNASHGKSIEQATQTAVDMVKYVKSQGCQFVRVGAEDAFRTNLDDLLYMCTALNDVGVDQIDFPDTVGGATPFEVYERIRNVSSRSFQFKIEFHGHNDTGCAVANSHAALEGGALCIDTSVLGIGERNGICSLSGFIARLQSLKPELLTKYDLNELPKLDTLVANILGISIPHDMPITSPFAFTHKAGVHIKAMLTDSRAYEIMRPEDFGIERTLNIATRITGKHAVAHRAIQLGIITLNNDQLIAIAEQVREEGSLKPISLDTVDIIIKSFLHN</sequence>
<keyword evidence="1 2" id="KW-0808">Transferase</keyword>
<dbReference type="Pfam" id="PF22617">
    <property type="entry name" value="HCS_D2"/>
    <property type="match status" value="1"/>
</dbReference>
<evidence type="ECO:0000313" key="7">
    <source>
        <dbReference type="EMBL" id="CAF4158118.1"/>
    </source>
</evidence>
<feature type="compositionally biased region" description="Polar residues" evidence="3">
    <location>
        <begin position="18"/>
        <end position="27"/>
    </location>
</feature>
<dbReference type="PROSITE" id="PS00816">
    <property type="entry name" value="AIPM_HOMOCIT_SYNTH_2"/>
    <property type="match status" value="1"/>
</dbReference>
<dbReference type="PANTHER" id="PTHR10277">
    <property type="entry name" value="HOMOCITRATE SYNTHASE-RELATED"/>
    <property type="match status" value="1"/>
</dbReference>
<dbReference type="Gene3D" id="3.20.20.70">
    <property type="entry name" value="Aldolase class I"/>
    <property type="match status" value="1"/>
</dbReference>
<dbReference type="InterPro" id="IPR002034">
    <property type="entry name" value="AIPM/Hcit_synth_CS"/>
</dbReference>
<accession>A0A815RRH3</accession>
<dbReference type="PANTHER" id="PTHR10277:SF48">
    <property type="entry name" value="HOMOCITRATE SYNTHASE, CYTOSOLIC ISOZYME-RELATED"/>
    <property type="match status" value="1"/>
</dbReference>
<dbReference type="EMBL" id="CAJOBA010044018">
    <property type="protein sequence ID" value="CAF4158118.1"/>
    <property type="molecule type" value="Genomic_DNA"/>
</dbReference>
<organism evidence="6 9">
    <name type="scientific">Didymodactylos carnosus</name>
    <dbReference type="NCBI Taxonomy" id="1234261"/>
    <lineage>
        <taxon>Eukaryota</taxon>
        <taxon>Metazoa</taxon>
        <taxon>Spiralia</taxon>
        <taxon>Gnathifera</taxon>
        <taxon>Rotifera</taxon>
        <taxon>Eurotatoria</taxon>
        <taxon>Bdelloidea</taxon>
        <taxon>Philodinida</taxon>
        <taxon>Philodinidae</taxon>
        <taxon>Didymodactylos</taxon>
    </lineage>
</organism>
<dbReference type="Proteomes" id="UP000677228">
    <property type="component" value="Unassembled WGS sequence"/>
</dbReference>
<dbReference type="GO" id="GO:0004410">
    <property type="term" value="F:homocitrate synthase activity"/>
    <property type="evidence" value="ECO:0007669"/>
    <property type="project" value="TreeGrafter"/>
</dbReference>
<dbReference type="OrthoDB" id="2015253at2759"/>
<dbReference type="Proteomes" id="UP000681722">
    <property type="component" value="Unassembled WGS sequence"/>
</dbReference>
<dbReference type="PROSITE" id="PS50991">
    <property type="entry name" value="PYR_CT"/>
    <property type="match status" value="1"/>
</dbReference>
<gene>
    <name evidence="6" type="ORF">GPM918_LOCUS35867</name>
    <name evidence="5" type="ORF">OVA965_LOCUS30623</name>
    <name evidence="8" type="ORF">SRO942_LOCUS36592</name>
    <name evidence="7" type="ORF">TMI583_LOCUS31432</name>
</gene>
<evidence type="ECO:0000256" key="2">
    <source>
        <dbReference type="RuleBase" id="RU003523"/>
    </source>
</evidence>
<dbReference type="EMBL" id="CAJNOK010022383">
    <property type="protein sequence ID" value="CAF1347165.1"/>
    <property type="molecule type" value="Genomic_DNA"/>
</dbReference>
<keyword evidence="9" id="KW-1185">Reference proteome</keyword>
<comment type="similarity">
    <text evidence="2">Belongs to the alpha-IPM synthase/homocitrate synthase family.</text>
</comment>
<dbReference type="Gene3D" id="1.10.238.260">
    <property type="match status" value="1"/>
</dbReference>
<name>A0A815RRH3_9BILA</name>
<evidence type="ECO:0000313" key="9">
    <source>
        <dbReference type="Proteomes" id="UP000663829"/>
    </source>
</evidence>
<evidence type="ECO:0000313" key="6">
    <source>
        <dbReference type="EMBL" id="CAF1481627.1"/>
    </source>
</evidence>
<dbReference type="PROSITE" id="PS00815">
    <property type="entry name" value="AIPM_HOMOCIT_SYNTH_1"/>
    <property type="match status" value="1"/>
</dbReference>
<evidence type="ECO:0000313" key="5">
    <source>
        <dbReference type="EMBL" id="CAF1347165.1"/>
    </source>
</evidence>
<dbReference type="InterPro" id="IPR054691">
    <property type="entry name" value="LeuA/HCS_post-cat"/>
</dbReference>
<dbReference type="Proteomes" id="UP000663829">
    <property type="component" value="Unassembled WGS sequence"/>
</dbReference>
<dbReference type="EMBL" id="CAJOBC010086646">
    <property type="protein sequence ID" value="CAF4346589.1"/>
    <property type="molecule type" value="Genomic_DNA"/>
</dbReference>
<evidence type="ECO:0000256" key="1">
    <source>
        <dbReference type="ARBA" id="ARBA00022679"/>
    </source>
</evidence>
<dbReference type="EMBL" id="CAJNOQ010021161">
    <property type="protein sequence ID" value="CAF1481627.1"/>
    <property type="molecule type" value="Genomic_DNA"/>
</dbReference>
<comment type="caution">
    <text evidence="6">The sequence shown here is derived from an EMBL/GenBank/DDBJ whole genome shotgun (WGS) entry which is preliminary data.</text>
</comment>
<evidence type="ECO:0000313" key="8">
    <source>
        <dbReference type="EMBL" id="CAF4346589.1"/>
    </source>
</evidence>
<dbReference type="InterPro" id="IPR000891">
    <property type="entry name" value="PYR_CT"/>
</dbReference>
<reference evidence="6" key="1">
    <citation type="submission" date="2021-02" db="EMBL/GenBank/DDBJ databases">
        <authorList>
            <person name="Nowell W R."/>
        </authorList>
    </citation>
    <scope>NUCLEOTIDE SEQUENCE</scope>
</reference>
<dbReference type="InterPro" id="IPR013785">
    <property type="entry name" value="Aldolase_TIM"/>
</dbReference>
<protein>
    <recommendedName>
        <fullName evidence="4">Pyruvate carboxyltransferase domain-containing protein</fullName>
    </recommendedName>
</protein>
<dbReference type="Proteomes" id="UP000682733">
    <property type="component" value="Unassembled WGS sequence"/>
</dbReference>
<evidence type="ECO:0000256" key="3">
    <source>
        <dbReference type="SAM" id="MobiDB-lite"/>
    </source>
</evidence>